<protein>
    <submittedName>
        <fullName evidence="2">Uncharacterized protein</fullName>
    </submittedName>
</protein>
<dbReference type="InterPro" id="IPR051380">
    <property type="entry name" value="pH-response_reg_palI/RIM9"/>
</dbReference>
<dbReference type="AlphaFoldDB" id="A0A8H6CBN5"/>
<keyword evidence="1" id="KW-1133">Transmembrane helix</keyword>
<feature type="transmembrane region" description="Helical" evidence="1">
    <location>
        <begin position="123"/>
        <end position="147"/>
    </location>
</feature>
<keyword evidence="3" id="KW-1185">Reference proteome</keyword>
<dbReference type="InterPro" id="IPR009571">
    <property type="entry name" value="SUR7/Rim9-like_fungi"/>
</dbReference>
<evidence type="ECO:0000256" key="1">
    <source>
        <dbReference type="SAM" id="Phobius"/>
    </source>
</evidence>
<dbReference type="PANTHER" id="PTHR28013">
    <property type="entry name" value="PROTEIN DCV1-RELATED"/>
    <property type="match status" value="1"/>
</dbReference>
<dbReference type="EMBL" id="JACCJB010000017">
    <property type="protein sequence ID" value="KAF6220373.1"/>
    <property type="molecule type" value="Genomic_DNA"/>
</dbReference>
<dbReference type="GeneID" id="59331916"/>
<dbReference type="Proteomes" id="UP000593566">
    <property type="component" value="Unassembled WGS sequence"/>
</dbReference>
<proteinExistence type="predicted"/>
<gene>
    <name evidence="2" type="ORF">HO133_003505</name>
</gene>
<dbReference type="Pfam" id="PF06687">
    <property type="entry name" value="SUR7"/>
    <property type="match status" value="1"/>
</dbReference>
<evidence type="ECO:0000313" key="3">
    <source>
        <dbReference type="Proteomes" id="UP000593566"/>
    </source>
</evidence>
<dbReference type="RefSeq" id="XP_037149808.1">
    <property type="nucleotide sequence ID" value="XM_037294427.1"/>
</dbReference>
<sequence length="190" mass="20827">MARTSPLHWLGVTFLLLAAILLLITTISAPVIGDIAILKVTLANSSDLRHSSVTFGSFGHCVLDVAPARTDQDYCSPRSLGYKPADVMGAVDGKLGFLRWRLFGTVKDHVNKQNKGSHAFYSVGMWTCLAAMVLLFLGMFIVLFTCFGARKEKKSGSGSYGHKTSADSGVGYDGYATPRTTRRTRRNRWF</sequence>
<evidence type="ECO:0000313" key="2">
    <source>
        <dbReference type="EMBL" id="KAF6220373.1"/>
    </source>
</evidence>
<dbReference type="GO" id="GO:0005886">
    <property type="term" value="C:plasma membrane"/>
    <property type="evidence" value="ECO:0007669"/>
    <property type="project" value="InterPro"/>
</dbReference>
<comment type="caution">
    <text evidence="2">The sequence shown here is derived from an EMBL/GenBank/DDBJ whole genome shotgun (WGS) entry which is preliminary data.</text>
</comment>
<dbReference type="GO" id="GO:0032153">
    <property type="term" value="C:cell division site"/>
    <property type="evidence" value="ECO:0007669"/>
    <property type="project" value="TreeGrafter"/>
</dbReference>
<reference evidence="2 3" key="1">
    <citation type="journal article" date="2020" name="Genomics">
        <title>Complete, high-quality genomes from long-read metagenomic sequencing of two wolf lichen thalli reveals enigmatic genome architecture.</title>
        <authorList>
            <person name="McKenzie S.K."/>
            <person name="Walston R.F."/>
            <person name="Allen J.L."/>
        </authorList>
    </citation>
    <scope>NUCLEOTIDE SEQUENCE [LARGE SCALE GENOMIC DNA]</scope>
    <source>
        <strain evidence="2">WasteWater1</strain>
    </source>
</reference>
<organism evidence="2 3">
    <name type="scientific">Letharia lupina</name>
    <dbReference type="NCBI Taxonomy" id="560253"/>
    <lineage>
        <taxon>Eukaryota</taxon>
        <taxon>Fungi</taxon>
        <taxon>Dikarya</taxon>
        <taxon>Ascomycota</taxon>
        <taxon>Pezizomycotina</taxon>
        <taxon>Lecanoromycetes</taxon>
        <taxon>OSLEUM clade</taxon>
        <taxon>Lecanoromycetidae</taxon>
        <taxon>Lecanorales</taxon>
        <taxon>Lecanorineae</taxon>
        <taxon>Parmeliaceae</taxon>
        <taxon>Letharia</taxon>
    </lineage>
</organism>
<dbReference type="PANTHER" id="PTHR28013:SF7">
    <property type="entry name" value="PALI-DOMAIN-CONTAINING PROTEIN"/>
    <property type="match status" value="1"/>
</dbReference>
<keyword evidence="1" id="KW-0812">Transmembrane</keyword>
<dbReference type="GO" id="GO:0035838">
    <property type="term" value="C:growing cell tip"/>
    <property type="evidence" value="ECO:0007669"/>
    <property type="project" value="TreeGrafter"/>
</dbReference>
<accession>A0A8H6CBN5</accession>
<name>A0A8H6CBN5_9LECA</name>
<keyword evidence="1" id="KW-0472">Membrane</keyword>